<keyword evidence="6" id="KW-0224">Dipeptidase</keyword>
<keyword evidence="4" id="KW-0378">Hydrolase</keyword>
<protein>
    <submittedName>
        <fullName evidence="9">M15 family metallopeptidase</fullName>
    </submittedName>
</protein>
<proteinExistence type="predicted"/>
<evidence type="ECO:0000256" key="4">
    <source>
        <dbReference type="ARBA" id="ARBA00022801"/>
    </source>
</evidence>
<dbReference type="RefSeq" id="WP_255889472.1">
    <property type="nucleotide sequence ID" value="NZ_JAFMZM010000002.1"/>
</dbReference>
<dbReference type="CDD" id="cd14843">
    <property type="entry name" value="D-Ala-D-Ala_dipeptidase_like"/>
    <property type="match status" value="1"/>
</dbReference>
<dbReference type="Proteomes" id="UP001596524">
    <property type="component" value="Unassembled WGS sequence"/>
</dbReference>
<evidence type="ECO:0000256" key="1">
    <source>
        <dbReference type="ARBA" id="ARBA00001362"/>
    </source>
</evidence>
<evidence type="ECO:0000256" key="5">
    <source>
        <dbReference type="ARBA" id="ARBA00022833"/>
    </source>
</evidence>
<dbReference type="InterPro" id="IPR000755">
    <property type="entry name" value="A_A_dipeptidase"/>
</dbReference>
<sequence>MDSVVLMGDPAVARVPVEECDEPLVNAGDLFAMSDLKKQDEPHRSRLRAGVMERLRAAQTHLPDGFRLCLVEGLRTSDLQASYFNSYRDQLIANEPHLSQQESYLKASRYVSPPEIAPHVSGAAIDLTLCDPDGNELDLGSPINASPEDSDGACYFDAPVNAEARRHRSILRDVLVEVGMVNYPTEWWHWSYGDRYWALMTGRAAALYGPTTTP</sequence>
<dbReference type="EMBL" id="JBHTCH010000004">
    <property type="protein sequence ID" value="MFC7359380.1"/>
    <property type="molecule type" value="Genomic_DNA"/>
</dbReference>
<dbReference type="SUPFAM" id="SSF55166">
    <property type="entry name" value="Hedgehog/DD-peptidase"/>
    <property type="match status" value="1"/>
</dbReference>
<comment type="caution">
    <text evidence="9">The sequence shown here is derived from an EMBL/GenBank/DDBJ whole genome shotgun (WGS) entry which is preliminary data.</text>
</comment>
<name>A0ABW2N009_9ACTN</name>
<comment type="catalytic activity">
    <reaction evidence="1">
        <text>D-alanyl-D-alanine + H2O = 2 D-alanine</text>
        <dbReference type="Rhea" id="RHEA:20661"/>
        <dbReference type="ChEBI" id="CHEBI:15377"/>
        <dbReference type="ChEBI" id="CHEBI:57416"/>
        <dbReference type="ChEBI" id="CHEBI:57822"/>
        <dbReference type="EC" id="3.4.13.22"/>
    </reaction>
</comment>
<dbReference type="Gene3D" id="3.30.1380.10">
    <property type="match status" value="1"/>
</dbReference>
<accession>A0ABW2N009</accession>
<evidence type="ECO:0000256" key="7">
    <source>
        <dbReference type="ARBA" id="ARBA00023049"/>
    </source>
</evidence>
<keyword evidence="2" id="KW-0645">Protease</keyword>
<dbReference type="PANTHER" id="PTHR43126">
    <property type="entry name" value="D-ALANYL-D-ALANINE DIPEPTIDASE"/>
    <property type="match status" value="1"/>
</dbReference>
<evidence type="ECO:0000256" key="2">
    <source>
        <dbReference type="ARBA" id="ARBA00022670"/>
    </source>
</evidence>
<dbReference type="InterPro" id="IPR009045">
    <property type="entry name" value="Zn_M74/Hedgehog-like"/>
</dbReference>
<keyword evidence="7" id="KW-0482">Metalloprotease</keyword>
<keyword evidence="8" id="KW-0961">Cell wall biogenesis/degradation</keyword>
<keyword evidence="10" id="KW-1185">Reference proteome</keyword>
<keyword evidence="5" id="KW-0862">Zinc</keyword>
<keyword evidence="3" id="KW-0479">Metal-binding</keyword>
<reference evidence="10" key="1">
    <citation type="journal article" date="2019" name="Int. J. Syst. Evol. Microbiol.">
        <title>The Global Catalogue of Microorganisms (GCM) 10K type strain sequencing project: providing services to taxonomists for standard genome sequencing and annotation.</title>
        <authorList>
            <consortium name="The Broad Institute Genomics Platform"/>
            <consortium name="The Broad Institute Genome Sequencing Center for Infectious Disease"/>
            <person name="Wu L."/>
            <person name="Ma J."/>
        </authorList>
    </citation>
    <scope>NUCLEOTIDE SEQUENCE [LARGE SCALE GENOMIC DNA]</scope>
    <source>
        <strain evidence="10">FCH27</strain>
    </source>
</reference>
<organism evidence="9 10">
    <name type="scientific">Nocardioides astragali</name>
    <dbReference type="NCBI Taxonomy" id="1776736"/>
    <lineage>
        <taxon>Bacteria</taxon>
        <taxon>Bacillati</taxon>
        <taxon>Actinomycetota</taxon>
        <taxon>Actinomycetes</taxon>
        <taxon>Propionibacteriales</taxon>
        <taxon>Nocardioidaceae</taxon>
        <taxon>Nocardioides</taxon>
    </lineage>
</organism>
<gene>
    <name evidence="9" type="ORF">ACFQO6_03785</name>
</gene>
<evidence type="ECO:0000256" key="6">
    <source>
        <dbReference type="ARBA" id="ARBA00022997"/>
    </source>
</evidence>
<evidence type="ECO:0000313" key="10">
    <source>
        <dbReference type="Proteomes" id="UP001596524"/>
    </source>
</evidence>
<dbReference type="Pfam" id="PF01427">
    <property type="entry name" value="Peptidase_M15"/>
    <property type="match status" value="1"/>
</dbReference>
<dbReference type="PANTHER" id="PTHR43126:SF2">
    <property type="entry name" value="D-ALANYL-D-ALANINE DIPEPTIDASE"/>
    <property type="match status" value="1"/>
</dbReference>
<evidence type="ECO:0000256" key="3">
    <source>
        <dbReference type="ARBA" id="ARBA00022723"/>
    </source>
</evidence>
<evidence type="ECO:0000313" key="9">
    <source>
        <dbReference type="EMBL" id="MFC7359380.1"/>
    </source>
</evidence>
<evidence type="ECO:0000256" key="8">
    <source>
        <dbReference type="ARBA" id="ARBA00023316"/>
    </source>
</evidence>